<evidence type="ECO:0000256" key="3">
    <source>
        <dbReference type="ARBA" id="ARBA00022598"/>
    </source>
</evidence>
<dbReference type="CDD" id="cd00673">
    <property type="entry name" value="AlaRS_core"/>
    <property type="match status" value="1"/>
</dbReference>
<evidence type="ECO:0000256" key="2">
    <source>
        <dbReference type="ARBA" id="ARBA00022555"/>
    </source>
</evidence>
<keyword evidence="14" id="KW-1185">Reference proteome</keyword>
<name>A0ABU2NGC9_9PSEU</name>
<dbReference type="HAMAP" id="MF_00036_B">
    <property type="entry name" value="Ala_tRNA_synth_B"/>
    <property type="match status" value="1"/>
</dbReference>
<feature type="binding site" evidence="11">
    <location>
        <position position="675"/>
    </location>
    <ligand>
        <name>Zn(2+)</name>
        <dbReference type="ChEBI" id="CHEBI:29105"/>
    </ligand>
</feature>
<keyword evidence="11" id="KW-0479">Metal-binding</keyword>
<feature type="domain" description="Alanyl-transfer RNA synthetases family profile" evidence="12">
    <location>
        <begin position="1"/>
        <end position="718"/>
    </location>
</feature>
<dbReference type="GO" id="GO:0004813">
    <property type="term" value="F:alanine-tRNA ligase activity"/>
    <property type="evidence" value="ECO:0007669"/>
    <property type="project" value="UniProtKB-EC"/>
</dbReference>
<dbReference type="InterPro" id="IPR045864">
    <property type="entry name" value="aa-tRNA-synth_II/BPL/LPL"/>
</dbReference>
<evidence type="ECO:0000256" key="4">
    <source>
        <dbReference type="ARBA" id="ARBA00022741"/>
    </source>
</evidence>
<dbReference type="SUPFAM" id="SSF55186">
    <property type="entry name" value="ThrRS/AlaRS common domain"/>
    <property type="match status" value="1"/>
</dbReference>
<keyword evidence="5 11" id="KW-0067">ATP-binding</keyword>
<comment type="subcellular location">
    <subcellularLocation>
        <location evidence="11">Cytoplasm</location>
    </subcellularLocation>
</comment>
<accession>A0ABU2NGC9</accession>
<evidence type="ECO:0000256" key="8">
    <source>
        <dbReference type="ARBA" id="ARBA00023146"/>
    </source>
</evidence>
<dbReference type="Gene3D" id="3.10.310.40">
    <property type="match status" value="1"/>
</dbReference>
<evidence type="ECO:0000256" key="1">
    <source>
        <dbReference type="ARBA" id="ARBA00008226"/>
    </source>
</evidence>
<dbReference type="PROSITE" id="PS50860">
    <property type="entry name" value="AA_TRNA_LIGASE_II_ALA"/>
    <property type="match status" value="1"/>
</dbReference>
<evidence type="ECO:0000256" key="11">
    <source>
        <dbReference type="HAMAP-Rule" id="MF_00036"/>
    </source>
</evidence>
<keyword evidence="3 11" id="KW-0436">Ligase</keyword>
<dbReference type="EC" id="6.1.1.7" evidence="11"/>
<dbReference type="InterPro" id="IPR012947">
    <property type="entry name" value="tRNA_SAD"/>
</dbReference>
<protein>
    <recommendedName>
        <fullName evidence="11">Alanine--tRNA ligase</fullName>
        <ecNumber evidence="11">6.1.1.7</ecNumber>
    </recommendedName>
    <alternativeName>
        <fullName evidence="11">Alanyl-tRNA synthetase</fullName>
        <shortName evidence="11">AlaRS</shortName>
    </alternativeName>
</protein>
<reference evidence="14" key="1">
    <citation type="submission" date="2023-07" db="EMBL/GenBank/DDBJ databases">
        <title>30 novel species of actinomycetes from the DSMZ collection.</title>
        <authorList>
            <person name="Nouioui I."/>
        </authorList>
    </citation>
    <scope>NUCLEOTIDE SEQUENCE [LARGE SCALE GENOMIC DNA]</scope>
    <source>
        <strain evidence="14">DSM 45834</strain>
    </source>
</reference>
<dbReference type="PANTHER" id="PTHR11777">
    <property type="entry name" value="ALANYL-TRNA SYNTHETASE"/>
    <property type="match status" value="1"/>
</dbReference>
<evidence type="ECO:0000313" key="13">
    <source>
        <dbReference type="EMBL" id="MDT0352780.1"/>
    </source>
</evidence>
<dbReference type="Pfam" id="PF07973">
    <property type="entry name" value="tRNA_SAD"/>
    <property type="match status" value="1"/>
</dbReference>
<dbReference type="InterPro" id="IPR009000">
    <property type="entry name" value="Transl_B-barrel_sf"/>
</dbReference>
<dbReference type="Gene3D" id="6.10.250.550">
    <property type="match status" value="1"/>
</dbReference>
<keyword evidence="11" id="KW-0862">Zinc</keyword>
<dbReference type="InterPro" id="IPR018164">
    <property type="entry name" value="Ala-tRNA-synth_IIc_N"/>
</dbReference>
<comment type="domain">
    <text evidence="11">Consists of three domains; the N-terminal catalytic domain, the editing domain and the C-terminal C-Ala domain. The editing domain removes incorrectly charged amino acids, while the C-Ala domain, along with tRNA(Ala), serves as a bridge to cooperatively bring together the editing and aminoacylation centers thus stimulating deacylation of misacylated tRNAs.</text>
</comment>
<dbReference type="InterPro" id="IPR003156">
    <property type="entry name" value="DHHA1_dom"/>
</dbReference>
<keyword evidence="7 11" id="KW-0648">Protein biosynthesis</keyword>
<feature type="binding site" evidence="11">
    <location>
        <position position="576"/>
    </location>
    <ligand>
        <name>Zn(2+)</name>
        <dbReference type="ChEBI" id="CHEBI:29105"/>
    </ligand>
</feature>
<dbReference type="PRINTS" id="PR00980">
    <property type="entry name" value="TRNASYNTHALA"/>
</dbReference>
<sequence length="887" mass="94645">MQTHEIARRFTQHFVDAGHTRVPSASLILDDPTLLFVNAGMVQFKPYFLGEAPPPYPRATSIQKCVRTGDIDEVGRTTRHNTFFQMAGNFSFGDYFKAGAIEHAWNLVTSSQDAGGYGFDPDRLWVTVYLDDDEAADLWRRIAGLPDERIQRRSGKDNYWDMGVPGPGGPCSEIYYDRGPEHGRDGGPEADEDRYLEIWNLVFMQDVRGELSPKEGHPPVGELPRKNIDTGLGIERVATLLQGVGNVYETDLVRPVISRAEEFSGRRYGADPVDDVRFRVIADHARSGVMIIGDGVTPGNEGRGYVLRRLLRRIVRSSRLLGVNEPVLQSFAEVVRDEMSPSYPELATDFERISAIVRAEEDAFLQTLTAGSRIFDTAVAATKQAGGAQLAGDKAFQLHDTYGFPIDLTLEMASEAGLAVDEQGFRTLMEEQRTRAKADAKARKTGHGDMGAYRAVLDTAGDTEFLGYTDLTSESRIVGLVVDGVGVPAAGAGTAVEVVLDRTPFYAEGGGQQADAGVIRGDGFTVAVDDVQSPVTGLVVHRGRVTDGEATVDAVVSAEVDTGRRGAVSRSHSATHLVHAGMRKHLGDAAAQAGSLNAPGRLRFDFTSPAGAVPVSVLDEVEDEVNAVLQDDEEVRAFVTTQDEARRIGAMALFGEKYGDQVRVVEIGDYSRELCGGTHVHRSGQLGLVKLLSESSIGSGVRRVEALVGIDAFRYLAREHVLVSQLAEQFKARPEELPERIGGVVERLRLAERELEKVRADAVLSSAGALADGADDVGGVAVVAAAVPEGVSGNDLRALASDVRGRLGARPGVVALFSATDGKVSFVVATTSAARDRGLAAGKLVPAFAPAVGGRGGGKPDLAQGGGSDPSGVPAALDALRRAVAAA</sequence>
<dbReference type="SUPFAM" id="SSF55681">
    <property type="entry name" value="Class II aaRS and biotin synthetases"/>
    <property type="match status" value="1"/>
</dbReference>
<keyword evidence="2 11" id="KW-0820">tRNA-binding</keyword>
<dbReference type="InterPro" id="IPR018163">
    <property type="entry name" value="Thr/Ala-tRNA-synth_IIc_edit"/>
</dbReference>
<dbReference type="SMART" id="SM00863">
    <property type="entry name" value="tRNA_SAD"/>
    <property type="match status" value="1"/>
</dbReference>
<dbReference type="InterPro" id="IPR018165">
    <property type="entry name" value="Ala-tRNA-synth_IIc_core"/>
</dbReference>
<comment type="function">
    <text evidence="9 11">Catalyzes the attachment of alanine to tRNA(Ala) in a two-step reaction: alanine is first activated by ATP to form Ala-AMP and then transferred to the acceptor end of tRNA(Ala). Also edits incorrectly charged Ser-tRNA(Ala) and Gly-tRNA(Ala) via its editing domain.</text>
</comment>
<dbReference type="Gene3D" id="2.40.30.130">
    <property type="match status" value="1"/>
</dbReference>
<evidence type="ECO:0000259" key="12">
    <source>
        <dbReference type="PROSITE" id="PS50860"/>
    </source>
</evidence>
<organism evidence="13 14">
    <name type="scientific">Pseudonocardia charpentierae</name>
    <dbReference type="NCBI Taxonomy" id="3075545"/>
    <lineage>
        <taxon>Bacteria</taxon>
        <taxon>Bacillati</taxon>
        <taxon>Actinomycetota</taxon>
        <taxon>Actinomycetes</taxon>
        <taxon>Pseudonocardiales</taxon>
        <taxon>Pseudonocardiaceae</taxon>
        <taxon>Pseudonocardia</taxon>
    </lineage>
</organism>
<dbReference type="SUPFAM" id="SSF101353">
    <property type="entry name" value="Putative anticodon-binding domain of alanyl-tRNA synthetase (AlaRS)"/>
    <property type="match status" value="1"/>
</dbReference>
<dbReference type="Gene3D" id="3.30.54.20">
    <property type="match status" value="1"/>
</dbReference>
<dbReference type="EMBL" id="JAVREJ010000021">
    <property type="protein sequence ID" value="MDT0352780.1"/>
    <property type="molecule type" value="Genomic_DNA"/>
</dbReference>
<dbReference type="Gene3D" id="3.30.930.10">
    <property type="entry name" value="Bira Bifunctional Protein, Domain 2"/>
    <property type="match status" value="1"/>
</dbReference>
<comment type="similarity">
    <text evidence="1 11">Belongs to the class-II aminoacyl-tRNA synthetase family.</text>
</comment>
<keyword evidence="6 11" id="KW-0694">RNA-binding</keyword>
<dbReference type="InterPro" id="IPR023033">
    <property type="entry name" value="Ala_tRNA_ligase_euk/bac"/>
</dbReference>
<keyword evidence="8 11" id="KW-0030">Aminoacyl-tRNA synthetase</keyword>
<feature type="binding site" evidence="11">
    <location>
        <position position="572"/>
    </location>
    <ligand>
        <name>Zn(2+)</name>
        <dbReference type="ChEBI" id="CHEBI:29105"/>
    </ligand>
</feature>
<dbReference type="InterPro" id="IPR050058">
    <property type="entry name" value="Ala-tRNA_ligase"/>
</dbReference>
<evidence type="ECO:0000256" key="9">
    <source>
        <dbReference type="ARBA" id="ARBA00024779"/>
    </source>
</evidence>
<dbReference type="RefSeq" id="WP_311559282.1">
    <property type="nucleotide sequence ID" value="NZ_JAVREJ010000021.1"/>
</dbReference>
<comment type="caution">
    <text evidence="13">The sequence shown here is derived from an EMBL/GenBank/DDBJ whole genome shotgun (WGS) entry which is preliminary data.</text>
</comment>
<dbReference type="InterPro" id="IPR002318">
    <property type="entry name" value="Ala-tRNA-lgiase_IIc"/>
</dbReference>
<keyword evidence="11" id="KW-0963">Cytoplasm</keyword>
<dbReference type="PANTHER" id="PTHR11777:SF9">
    <property type="entry name" value="ALANINE--TRNA LIGASE, CYTOPLASMIC"/>
    <property type="match status" value="1"/>
</dbReference>
<dbReference type="NCBIfam" id="TIGR00344">
    <property type="entry name" value="alaS"/>
    <property type="match status" value="1"/>
</dbReference>
<evidence type="ECO:0000256" key="5">
    <source>
        <dbReference type="ARBA" id="ARBA00022840"/>
    </source>
</evidence>
<comment type="cofactor">
    <cofactor evidence="11">
        <name>Zn(2+)</name>
        <dbReference type="ChEBI" id="CHEBI:29105"/>
    </cofactor>
    <text evidence="11">Binds 1 zinc ion per subunit.</text>
</comment>
<dbReference type="Pfam" id="PF01411">
    <property type="entry name" value="tRNA-synt_2c"/>
    <property type="match status" value="1"/>
</dbReference>
<dbReference type="InterPro" id="IPR018162">
    <property type="entry name" value="Ala-tRNA-ligase_IIc_anticod-bd"/>
</dbReference>
<gene>
    <name evidence="11 13" type="primary">alaS</name>
    <name evidence="13" type="ORF">RM445_24965</name>
</gene>
<evidence type="ECO:0000256" key="6">
    <source>
        <dbReference type="ARBA" id="ARBA00022884"/>
    </source>
</evidence>
<keyword evidence="4 11" id="KW-0547">Nucleotide-binding</keyword>
<dbReference type="Proteomes" id="UP001183202">
    <property type="component" value="Unassembled WGS sequence"/>
</dbReference>
<dbReference type="SUPFAM" id="SSF50447">
    <property type="entry name" value="Translation proteins"/>
    <property type="match status" value="1"/>
</dbReference>
<feature type="binding site" evidence="11">
    <location>
        <position position="679"/>
    </location>
    <ligand>
        <name>Zn(2+)</name>
        <dbReference type="ChEBI" id="CHEBI:29105"/>
    </ligand>
</feature>
<evidence type="ECO:0000313" key="14">
    <source>
        <dbReference type="Proteomes" id="UP001183202"/>
    </source>
</evidence>
<comment type="catalytic activity">
    <reaction evidence="10 11">
        <text>tRNA(Ala) + L-alanine + ATP = L-alanyl-tRNA(Ala) + AMP + diphosphate</text>
        <dbReference type="Rhea" id="RHEA:12540"/>
        <dbReference type="Rhea" id="RHEA-COMP:9657"/>
        <dbReference type="Rhea" id="RHEA-COMP:9923"/>
        <dbReference type="ChEBI" id="CHEBI:30616"/>
        <dbReference type="ChEBI" id="CHEBI:33019"/>
        <dbReference type="ChEBI" id="CHEBI:57972"/>
        <dbReference type="ChEBI" id="CHEBI:78442"/>
        <dbReference type="ChEBI" id="CHEBI:78497"/>
        <dbReference type="ChEBI" id="CHEBI:456215"/>
        <dbReference type="EC" id="6.1.1.7"/>
    </reaction>
</comment>
<dbReference type="Gene3D" id="3.30.980.10">
    <property type="entry name" value="Threonyl-trna Synthetase, Chain A, domain 2"/>
    <property type="match status" value="1"/>
</dbReference>
<proteinExistence type="inferred from homology"/>
<dbReference type="Pfam" id="PF02272">
    <property type="entry name" value="DHHA1"/>
    <property type="match status" value="1"/>
</dbReference>
<evidence type="ECO:0000256" key="10">
    <source>
        <dbReference type="ARBA" id="ARBA00048300"/>
    </source>
</evidence>
<evidence type="ECO:0000256" key="7">
    <source>
        <dbReference type="ARBA" id="ARBA00022917"/>
    </source>
</evidence>